<dbReference type="Proteomes" id="UP001609219">
    <property type="component" value="Unassembled WGS sequence"/>
</dbReference>
<comment type="caution">
    <text evidence="4">The sequence shown here is derived from an EMBL/GenBank/DDBJ whole genome shotgun (WGS) entry which is preliminary data.</text>
</comment>
<evidence type="ECO:0000313" key="4">
    <source>
        <dbReference type="EMBL" id="MFH5244408.1"/>
    </source>
</evidence>
<evidence type="ECO:0000313" key="3">
    <source>
        <dbReference type="EMBL" id="MFH5229922.1"/>
    </source>
</evidence>
<dbReference type="InterPro" id="IPR035070">
    <property type="entry name" value="Streptogrisin_prodomain"/>
</dbReference>
<dbReference type="InterPro" id="IPR018114">
    <property type="entry name" value="TRYPSIN_HIS"/>
</dbReference>
<dbReference type="PROSITE" id="PS00135">
    <property type="entry name" value="TRYPSIN_SER"/>
    <property type="match status" value="1"/>
</dbReference>
<gene>
    <name evidence="4" type="ORF">ACHIPV_21410</name>
    <name evidence="2" type="ORF">ACHIPZ_04280</name>
    <name evidence="3" type="ORF">ACHIRB_15265</name>
</gene>
<accession>A0ABW7KPP5</accession>
<protein>
    <submittedName>
        <fullName evidence="4">S1 family peptidase</fullName>
    </submittedName>
</protein>
<evidence type="ECO:0000313" key="5">
    <source>
        <dbReference type="Proteomes" id="UP001609175"/>
    </source>
</evidence>
<organism evidence="4 6">
    <name type="scientific">Antrihabitans spumae</name>
    <dbReference type="NCBI Taxonomy" id="3373370"/>
    <lineage>
        <taxon>Bacteria</taxon>
        <taxon>Bacillati</taxon>
        <taxon>Actinomycetota</taxon>
        <taxon>Actinomycetes</taxon>
        <taxon>Mycobacteriales</taxon>
        <taxon>Nocardiaceae</taxon>
        <taxon>Antrihabitans</taxon>
    </lineage>
</organism>
<evidence type="ECO:0000313" key="6">
    <source>
        <dbReference type="Proteomes" id="UP001609176"/>
    </source>
</evidence>
<dbReference type="EMBL" id="JBIMSP010000042">
    <property type="protein sequence ID" value="MFH5244408.1"/>
    <property type="molecule type" value="Genomic_DNA"/>
</dbReference>
<evidence type="ECO:0000313" key="2">
    <source>
        <dbReference type="EMBL" id="MFH5207439.1"/>
    </source>
</evidence>
<name>A0ABW7KPP5_9NOCA</name>
<dbReference type="Proteomes" id="UP001609176">
    <property type="component" value="Unassembled WGS sequence"/>
</dbReference>
<keyword evidence="7" id="KW-1185">Reference proteome</keyword>
<dbReference type="InterPro" id="IPR009003">
    <property type="entry name" value="Peptidase_S1_PA"/>
</dbReference>
<dbReference type="CDD" id="cd21112">
    <property type="entry name" value="alphaLP-like"/>
    <property type="match status" value="1"/>
</dbReference>
<dbReference type="EMBL" id="JBIMSO010000018">
    <property type="protein sequence ID" value="MFH5207439.1"/>
    <property type="molecule type" value="Genomic_DNA"/>
</dbReference>
<proteinExistence type="predicted"/>
<dbReference type="Proteomes" id="UP001609175">
    <property type="component" value="Unassembled WGS sequence"/>
</dbReference>
<feature type="signal peptide" evidence="1">
    <location>
        <begin position="1"/>
        <end position="29"/>
    </location>
</feature>
<sequence>MRKLVALRASVVGSTAMLLLIPFSSSNFITSVAGADPAPSESPAQLAVDQLPGELVEAIGRDLKISPAEYLNRAAKAQELGTYAREFRAERPESFAGAWMGQDGHPIVAVTSNEAAQIAARAGYQTRIAPISADGLERSLAELNRWISAMPREAATSVNSIAIDVLNSQLVVDIANSPAGHMLNLPTLLANVKVILSPGGGGANERTPMGGDTYVTARQALKDTPMAEIGVCSFGFNASDAAGRAINVTAGHCDPNAQGGGVNAPVFVPDPRDLDKSPEAGMFTHSTLGDPATGLDYALIELNSRAVRNGLDRPTVRGAGGTTLTITGTAAPVVGAPVCKSGQTSTFTCGVVAADRVETQLFTEDGTSRLVRGFASTACTLAGDSGGAIVTGTLALGITSGSNASTAPNCVEANLVLGPDGGTASLGIPIREIIANANSTGSASGLVIRTSQSPA</sequence>
<dbReference type="EMBL" id="JBIMSN010000061">
    <property type="protein sequence ID" value="MFH5229922.1"/>
    <property type="molecule type" value="Genomic_DNA"/>
</dbReference>
<dbReference type="Gene3D" id="2.40.10.10">
    <property type="entry name" value="Trypsin-like serine proteases"/>
    <property type="match status" value="2"/>
</dbReference>
<dbReference type="RefSeq" id="WP_395112841.1">
    <property type="nucleotide sequence ID" value="NZ_JBIMSN010000061.1"/>
</dbReference>
<reference evidence="5 6" key="1">
    <citation type="submission" date="2024-10" db="EMBL/GenBank/DDBJ databases">
        <authorList>
            <person name="Riesco R."/>
        </authorList>
    </citation>
    <scope>NUCLEOTIDE SEQUENCE [LARGE SCALE GENOMIC DNA]</scope>
    <source>
        <strain evidence="4 6">NCIMB 15448</strain>
        <strain evidence="2 5">NCIMB 15449</strain>
        <strain evidence="3 7">NCIMB 15450</strain>
    </source>
</reference>
<evidence type="ECO:0000313" key="7">
    <source>
        <dbReference type="Proteomes" id="UP001609219"/>
    </source>
</evidence>
<dbReference type="InterPro" id="IPR033116">
    <property type="entry name" value="TRYPSIN_SER"/>
</dbReference>
<keyword evidence="1" id="KW-0732">Signal</keyword>
<dbReference type="Gene3D" id="3.30.300.50">
    <property type="match status" value="1"/>
</dbReference>
<dbReference type="InterPro" id="IPR043504">
    <property type="entry name" value="Peptidase_S1_PA_chymotrypsin"/>
</dbReference>
<feature type="chain" id="PRO_5045033749" evidence="1">
    <location>
        <begin position="30"/>
        <end position="455"/>
    </location>
</feature>
<evidence type="ECO:0000256" key="1">
    <source>
        <dbReference type="SAM" id="SignalP"/>
    </source>
</evidence>
<dbReference type="SUPFAM" id="SSF50494">
    <property type="entry name" value="Trypsin-like serine proteases"/>
    <property type="match status" value="1"/>
</dbReference>
<dbReference type="PROSITE" id="PS00134">
    <property type="entry name" value="TRYPSIN_HIS"/>
    <property type="match status" value="1"/>
</dbReference>